<keyword evidence="2" id="KW-1133">Transmembrane helix</keyword>
<reference evidence="3" key="2">
    <citation type="submission" date="2023-05" db="EMBL/GenBank/DDBJ databases">
        <authorList>
            <consortium name="Lawrence Berkeley National Laboratory"/>
            <person name="Steindorff A."/>
            <person name="Hensen N."/>
            <person name="Bonometti L."/>
            <person name="Westerberg I."/>
            <person name="Brannstrom I.O."/>
            <person name="Guillou S."/>
            <person name="Cros-Aarteil S."/>
            <person name="Calhoun S."/>
            <person name="Haridas S."/>
            <person name="Kuo A."/>
            <person name="Mondo S."/>
            <person name="Pangilinan J."/>
            <person name="Riley R."/>
            <person name="Labutti K."/>
            <person name="Andreopoulos B."/>
            <person name="Lipzen A."/>
            <person name="Chen C."/>
            <person name="Yanf M."/>
            <person name="Daum C."/>
            <person name="Ng V."/>
            <person name="Clum A."/>
            <person name="Ohm R."/>
            <person name="Martin F."/>
            <person name="Silar P."/>
            <person name="Natvig D."/>
            <person name="Lalanne C."/>
            <person name="Gautier V."/>
            <person name="Ament-Velasquez S.L."/>
            <person name="Kruys A."/>
            <person name="Hutchinson M.I."/>
            <person name="Powell A.J."/>
            <person name="Barry K."/>
            <person name="Miller A.N."/>
            <person name="Grigoriev I.V."/>
            <person name="Debuchy R."/>
            <person name="Gladieux P."/>
            <person name="Thoren M.H."/>
            <person name="Johannesson H."/>
        </authorList>
    </citation>
    <scope>NUCLEOTIDE SEQUENCE</scope>
    <source>
        <strain evidence="3">CBS 123565</strain>
    </source>
</reference>
<feature type="transmembrane region" description="Helical" evidence="2">
    <location>
        <begin position="192"/>
        <end position="224"/>
    </location>
</feature>
<accession>A0AAN6UEP6</accession>
<evidence type="ECO:0000313" key="3">
    <source>
        <dbReference type="EMBL" id="KAK4130246.1"/>
    </source>
</evidence>
<reference evidence="3" key="1">
    <citation type="journal article" date="2023" name="Mol. Phylogenet. Evol.">
        <title>Genome-scale phylogeny and comparative genomics of the fungal order Sordariales.</title>
        <authorList>
            <person name="Hensen N."/>
            <person name="Bonometti L."/>
            <person name="Westerberg I."/>
            <person name="Brannstrom I.O."/>
            <person name="Guillou S."/>
            <person name="Cros-Aarteil S."/>
            <person name="Calhoun S."/>
            <person name="Haridas S."/>
            <person name="Kuo A."/>
            <person name="Mondo S."/>
            <person name="Pangilinan J."/>
            <person name="Riley R."/>
            <person name="LaButti K."/>
            <person name="Andreopoulos B."/>
            <person name="Lipzen A."/>
            <person name="Chen C."/>
            <person name="Yan M."/>
            <person name="Daum C."/>
            <person name="Ng V."/>
            <person name="Clum A."/>
            <person name="Steindorff A."/>
            <person name="Ohm R.A."/>
            <person name="Martin F."/>
            <person name="Silar P."/>
            <person name="Natvig D.O."/>
            <person name="Lalanne C."/>
            <person name="Gautier V."/>
            <person name="Ament-Velasquez S.L."/>
            <person name="Kruys A."/>
            <person name="Hutchinson M.I."/>
            <person name="Powell A.J."/>
            <person name="Barry K."/>
            <person name="Miller A.N."/>
            <person name="Grigoriev I.V."/>
            <person name="Debuchy R."/>
            <person name="Gladieux P."/>
            <person name="Hiltunen Thoren M."/>
            <person name="Johannesson H."/>
        </authorList>
    </citation>
    <scope>NUCLEOTIDE SEQUENCE</scope>
    <source>
        <strain evidence="3">CBS 123565</strain>
    </source>
</reference>
<gene>
    <name evidence="3" type="ORF">BT67DRAFT_445845</name>
</gene>
<protein>
    <submittedName>
        <fullName evidence="3">Uncharacterized protein</fullName>
    </submittedName>
</protein>
<dbReference type="AlphaFoldDB" id="A0AAN6UEP6"/>
<evidence type="ECO:0000256" key="2">
    <source>
        <dbReference type="SAM" id="Phobius"/>
    </source>
</evidence>
<keyword evidence="4" id="KW-1185">Reference proteome</keyword>
<dbReference type="Proteomes" id="UP001304895">
    <property type="component" value="Unassembled WGS sequence"/>
</dbReference>
<feature type="region of interest" description="Disordered" evidence="1">
    <location>
        <begin position="1"/>
        <end position="29"/>
    </location>
</feature>
<name>A0AAN6UEP6_9PEZI</name>
<sequence length="228" mass="25214">MLGSGDRGPRPVASSSSPGRAPFRHIRPSQQGLHIKLTSSLSTFRLLHQIPKTHTNITPSSPSSVNGPIRNSATTITCSTVMTLLAAPRTGPGVSLSRQTDVISTLSPIVQSALQFQQLIGSAAFHLFVRTYFAATLVATTSLWATKGIVWRTIFATRLLAARTLDVTRRLVWALWDSKRCRRLRKRIEFELFVLILGPGGNALFLMLFWPGWLMLAFLAWGLWQFTG</sequence>
<evidence type="ECO:0000256" key="1">
    <source>
        <dbReference type="SAM" id="MobiDB-lite"/>
    </source>
</evidence>
<evidence type="ECO:0000313" key="4">
    <source>
        <dbReference type="Proteomes" id="UP001304895"/>
    </source>
</evidence>
<keyword evidence="2" id="KW-0812">Transmembrane</keyword>
<keyword evidence="2" id="KW-0472">Membrane</keyword>
<comment type="caution">
    <text evidence="3">The sequence shown here is derived from an EMBL/GenBank/DDBJ whole genome shotgun (WGS) entry which is preliminary data.</text>
</comment>
<organism evidence="3 4">
    <name type="scientific">Trichocladium antarcticum</name>
    <dbReference type="NCBI Taxonomy" id="1450529"/>
    <lineage>
        <taxon>Eukaryota</taxon>
        <taxon>Fungi</taxon>
        <taxon>Dikarya</taxon>
        <taxon>Ascomycota</taxon>
        <taxon>Pezizomycotina</taxon>
        <taxon>Sordariomycetes</taxon>
        <taxon>Sordariomycetidae</taxon>
        <taxon>Sordariales</taxon>
        <taxon>Chaetomiaceae</taxon>
        <taxon>Trichocladium</taxon>
    </lineage>
</organism>
<proteinExistence type="predicted"/>
<dbReference type="EMBL" id="MU853439">
    <property type="protein sequence ID" value="KAK4130246.1"/>
    <property type="molecule type" value="Genomic_DNA"/>
</dbReference>